<dbReference type="AlphaFoldDB" id="A0A7I9WF42"/>
<evidence type="ECO:0000256" key="6">
    <source>
        <dbReference type="ARBA" id="ARBA00022670"/>
    </source>
</evidence>
<protein>
    <recommendedName>
        <fullName evidence="8 10">Proline iminopeptidase</fullName>
        <shortName evidence="8">PIP</shortName>
        <ecNumber evidence="8 10">3.4.11.5</ecNumber>
    </recommendedName>
    <alternativeName>
        <fullName evidence="8">Prolyl aminopeptidase</fullName>
    </alternativeName>
</protein>
<dbReference type="Gene3D" id="3.40.50.1820">
    <property type="entry name" value="alpha/beta hydrolase"/>
    <property type="match status" value="1"/>
</dbReference>
<keyword evidence="13" id="KW-1185">Reference proteome</keyword>
<feature type="active site" description="Proton donor" evidence="9">
    <location>
        <position position="301"/>
    </location>
</feature>
<dbReference type="GO" id="GO:0006508">
    <property type="term" value="P:proteolysis"/>
    <property type="evidence" value="ECO:0007669"/>
    <property type="project" value="UniProtKB-KW"/>
</dbReference>
<dbReference type="RefSeq" id="WP_246243465.1">
    <property type="nucleotide sequence ID" value="NZ_BAAAMC010000080.1"/>
</dbReference>
<dbReference type="PANTHER" id="PTHR43722">
    <property type="entry name" value="PROLINE IMINOPEPTIDASE"/>
    <property type="match status" value="1"/>
</dbReference>
<keyword evidence="4 8" id="KW-0031">Aminopeptidase</keyword>
<gene>
    <name evidence="12" type="primary">pip</name>
    <name evidence="12" type="ORF">MMUR_00020</name>
</gene>
<comment type="caution">
    <text evidence="12">The sequence shown here is derived from an EMBL/GenBank/DDBJ whole genome shotgun (WGS) entry which is preliminary data.</text>
</comment>
<evidence type="ECO:0000256" key="8">
    <source>
        <dbReference type="PIRNR" id="PIRNR006431"/>
    </source>
</evidence>
<name>A0A7I9WF42_9MYCO</name>
<keyword evidence="6 8" id="KW-0645">Protease</keyword>
<feature type="active site" evidence="9">
    <location>
        <position position="273"/>
    </location>
</feature>
<comment type="subcellular location">
    <subcellularLocation>
        <location evidence="2 8">Cytoplasm</location>
    </subcellularLocation>
</comment>
<reference evidence="12 13" key="1">
    <citation type="journal article" date="2019" name="Emerg. Microbes Infect.">
        <title>Comprehensive subspecies identification of 175 nontuberculous mycobacteria species based on 7547 genomic profiles.</title>
        <authorList>
            <person name="Matsumoto Y."/>
            <person name="Kinjo T."/>
            <person name="Motooka D."/>
            <person name="Nabeya D."/>
            <person name="Jung N."/>
            <person name="Uechi K."/>
            <person name="Horii T."/>
            <person name="Iida T."/>
            <person name="Fujita J."/>
            <person name="Nakamura S."/>
        </authorList>
    </citation>
    <scope>NUCLEOTIDE SEQUENCE [LARGE SCALE GENOMIC DNA]</scope>
    <source>
        <strain evidence="12 13">JCM 13392</strain>
    </source>
</reference>
<feature type="active site" description="Nucleophile" evidence="9">
    <location>
        <position position="117"/>
    </location>
</feature>
<organism evidence="12 13">
    <name type="scientific">Mycolicibacterium murale</name>
    <dbReference type="NCBI Taxonomy" id="182220"/>
    <lineage>
        <taxon>Bacteria</taxon>
        <taxon>Bacillati</taxon>
        <taxon>Actinomycetota</taxon>
        <taxon>Actinomycetes</taxon>
        <taxon>Mycobacteriales</taxon>
        <taxon>Mycobacteriaceae</taxon>
        <taxon>Mycolicibacterium</taxon>
    </lineage>
</organism>
<dbReference type="EMBL" id="BLKT01000001">
    <property type="protein sequence ID" value="GFG55866.1"/>
    <property type="molecule type" value="Genomic_DNA"/>
</dbReference>
<evidence type="ECO:0000256" key="7">
    <source>
        <dbReference type="ARBA" id="ARBA00022801"/>
    </source>
</evidence>
<dbReference type="InterPro" id="IPR002410">
    <property type="entry name" value="Peptidase_S33"/>
</dbReference>
<accession>A0A7I9WF42</accession>
<evidence type="ECO:0000256" key="2">
    <source>
        <dbReference type="ARBA" id="ARBA00004496"/>
    </source>
</evidence>
<dbReference type="PIRSF" id="PIRSF006431">
    <property type="entry name" value="Pept_S33"/>
    <property type="match status" value="1"/>
</dbReference>
<dbReference type="EC" id="3.4.11.5" evidence="8 10"/>
<evidence type="ECO:0000256" key="3">
    <source>
        <dbReference type="ARBA" id="ARBA00010088"/>
    </source>
</evidence>
<keyword evidence="5 8" id="KW-0963">Cytoplasm</keyword>
<dbReference type="SUPFAM" id="SSF53474">
    <property type="entry name" value="alpha/beta-Hydrolases"/>
    <property type="match status" value="1"/>
</dbReference>
<evidence type="ECO:0000256" key="5">
    <source>
        <dbReference type="ARBA" id="ARBA00022490"/>
    </source>
</evidence>
<evidence type="ECO:0000313" key="13">
    <source>
        <dbReference type="Proteomes" id="UP000465241"/>
    </source>
</evidence>
<dbReference type="GO" id="GO:0004177">
    <property type="term" value="F:aminopeptidase activity"/>
    <property type="evidence" value="ECO:0007669"/>
    <property type="project" value="UniProtKB-UniRule"/>
</dbReference>
<feature type="domain" description="AB hydrolase-1" evidence="11">
    <location>
        <begin position="38"/>
        <end position="302"/>
    </location>
</feature>
<evidence type="ECO:0000313" key="12">
    <source>
        <dbReference type="EMBL" id="GFG55866.1"/>
    </source>
</evidence>
<dbReference type="InterPro" id="IPR000073">
    <property type="entry name" value="AB_hydrolase_1"/>
</dbReference>
<dbReference type="GO" id="GO:0005737">
    <property type="term" value="C:cytoplasm"/>
    <property type="evidence" value="ECO:0007669"/>
    <property type="project" value="UniProtKB-SubCell"/>
</dbReference>
<evidence type="ECO:0000256" key="9">
    <source>
        <dbReference type="PIRSR" id="PIRSR006431-1"/>
    </source>
</evidence>
<dbReference type="PANTHER" id="PTHR43722:SF1">
    <property type="entry name" value="PROLINE IMINOPEPTIDASE"/>
    <property type="match status" value="1"/>
</dbReference>
<keyword evidence="7 8" id="KW-0378">Hydrolase</keyword>
<evidence type="ECO:0000256" key="10">
    <source>
        <dbReference type="RuleBase" id="RU003421"/>
    </source>
</evidence>
<dbReference type="NCBIfam" id="TIGR01249">
    <property type="entry name" value="pro_imino_pep_1"/>
    <property type="match status" value="1"/>
</dbReference>
<evidence type="ECO:0000256" key="1">
    <source>
        <dbReference type="ARBA" id="ARBA00001585"/>
    </source>
</evidence>
<comment type="catalytic activity">
    <reaction evidence="1 8 10">
        <text>Release of N-terminal proline from a peptide.</text>
        <dbReference type="EC" id="3.4.11.5"/>
    </reaction>
</comment>
<evidence type="ECO:0000259" key="11">
    <source>
        <dbReference type="Pfam" id="PF00561"/>
    </source>
</evidence>
<proteinExistence type="inferred from homology"/>
<dbReference type="Pfam" id="PF00561">
    <property type="entry name" value="Abhydrolase_1"/>
    <property type="match status" value="1"/>
</dbReference>
<comment type="similarity">
    <text evidence="3 8 10">Belongs to the peptidase S33 family.</text>
</comment>
<dbReference type="Proteomes" id="UP000465241">
    <property type="component" value="Unassembled WGS sequence"/>
</dbReference>
<sequence>MPLQPSFPEVPVHDCGLLDVGDGNHIYWEVRGNPTGLPVLVVHDGPGAGRPPGAPKAFDPQVFRIILFDQRGCGDSVPSAADPATNMAVNTTGHLLADMEALREHLHVDRWLLYGGSWASTLILAYAQRHPDRVHGIVAVAVTLTQPDDIDWRYHSLRQLLPLDWERFRAGVPTHQRGGNLVHAYHQLMNDPDPAVRRQAAHDWCAWQDAAVAHENPGNPGPYSTTSEATQLAFARISTHYLAHAAWLEDRQILRNTHRLNGIPGILLHGRLDLACPLRSAWELAQAWPDAELTIIDDAGHTGSPTLQAAIFTAVATFSTLH</sequence>
<dbReference type="PRINTS" id="PR00793">
    <property type="entry name" value="PROAMNOPTASE"/>
</dbReference>
<evidence type="ECO:0000256" key="4">
    <source>
        <dbReference type="ARBA" id="ARBA00022438"/>
    </source>
</evidence>
<dbReference type="InterPro" id="IPR005944">
    <property type="entry name" value="Pro_iminopeptidase"/>
</dbReference>
<dbReference type="InterPro" id="IPR029058">
    <property type="entry name" value="AB_hydrolase_fold"/>
</dbReference>